<feature type="region of interest" description="Disordered" evidence="1">
    <location>
        <begin position="1"/>
        <end position="62"/>
    </location>
</feature>
<reference evidence="2" key="1">
    <citation type="submission" date="2020-02" db="EMBL/GenBank/DDBJ databases">
        <authorList>
            <person name="Meier V. D."/>
        </authorList>
    </citation>
    <scope>NUCLEOTIDE SEQUENCE</scope>
    <source>
        <strain evidence="2">AVDCRST_MAG53</strain>
    </source>
</reference>
<feature type="compositionally biased region" description="Basic residues" evidence="1">
    <location>
        <begin position="37"/>
        <end position="46"/>
    </location>
</feature>
<dbReference type="EMBL" id="CADCVR010000057">
    <property type="protein sequence ID" value="CAA9496578.1"/>
    <property type="molecule type" value="Genomic_DNA"/>
</dbReference>
<evidence type="ECO:0000256" key="1">
    <source>
        <dbReference type="SAM" id="MobiDB-lite"/>
    </source>
</evidence>
<feature type="non-terminal residue" evidence="2">
    <location>
        <position position="62"/>
    </location>
</feature>
<dbReference type="AlphaFoldDB" id="A0A6J4SDL3"/>
<proteinExistence type="predicted"/>
<accession>A0A6J4SDL3</accession>
<feature type="compositionally biased region" description="Basic residues" evidence="1">
    <location>
        <begin position="18"/>
        <end position="28"/>
    </location>
</feature>
<feature type="compositionally biased region" description="Basic residues" evidence="1">
    <location>
        <begin position="1"/>
        <end position="10"/>
    </location>
</feature>
<sequence>RPAGLRRRGRGAPDAGRRPRPDRRRRAPRPPPLARGGSRRGRRLRWGSHAAAHGPAPKGRDV</sequence>
<gene>
    <name evidence="2" type="ORF">AVDCRST_MAG53-1829</name>
</gene>
<protein>
    <submittedName>
        <fullName evidence="2">Uncharacterized protein</fullName>
    </submittedName>
</protein>
<evidence type="ECO:0000313" key="2">
    <source>
        <dbReference type="EMBL" id="CAA9496578.1"/>
    </source>
</evidence>
<feature type="non-terminal residue" evidence="2">
    <location>
        <position position="1"/>
    </location>
</feature>
<name>A0A6J4SDL3_9ACTN</name>
<organism evidence="2">
    <name type="scientific">uncultured Solirubrobacteraceae bacterium</name>
    <dbReference type="NCBI Taxonomy" id="1162706"/>
    <lineage>
        <taxon>Bacteria</taxon>
        <taxon>Bacillati</taxon>
        <taxon>Actinomycetota</taxon>
        <taxon>Thermoleophilia</taxon>
        <taxon>Solirubrobacterales</taxon>
        <taxon>Solirubrobacteraceae</taxon>
        <taxon>environmental samples</taxon>
    </lineage>
</organism>